<evidence type="ECO:0000259" key="2">
    <source>
        <dbReference type="Pfam" id="PF04233"/>
    </source>
</evidence>
<protein>
    <submittedName>
        <fullName evidence="3">Minor capsid protein</fullName>
    </submittedName>
</protein>
<reference evidence="3" key="1">
    <citation type="journal article" date="2021" name="Proc. Natl. Acad. Sci. U.S.A.">
        <title>A Catalog of Tens of Thousands of Viruses from Human Metagenomes Reveals Hidden Associations with Chronic Diseases.</title>
        <authorList>
            <person name="Tisza M.J."/>
            <person name="Buck C.B."/>
        </authorList>
    </citation>
    <scope>NUCLEOTIDE SEQUENCE</scope>
    <source>
        <strain evidence="3">CtGoR6</strain>
    </source>
</reference>
<evidence type="ECO:0000256" key="1">
    <source>
        <dbReference type="SAM" id="MobiDB-lite"/>
    </source>
</evidence>
<dbReference type="Gene3D" id="3.40.1350.120">
    <property type="match status" value="1"/>
</dbReference>
<feature type="domain" description="Phage head morphogenesis" evidence="2">
    <location>
        <begin position="188"/>
        <end position="293"/>
    </location>
</feature>
<organism evidence="3">
    <name type="scientific">Siphoviridae sp. ctGoR6</name>
    <dbReference type="NCBI Taxonomy" id="2825416"/>
    <lineage>
        <taxon>Viruses</taxon>
        <taxon>Duplodnaviria</taxon>
        <taxon>Heunggongvirae</taxon>
        <taxon>Uroviricota</taxon>
        <taxon>Caudoviricetes</taxon>
    </lineage>
</organism>
<name>A0A8S5U143_9CAUD</name>
<dbReference type="EMBL" id="BK015979">
    <property type="protein sequence ID" value="DAF88158.1"/>
    <property type="molecule type" value="Genomic_DNA"/>
</dbReference>
<feature type="compositionally biased region" description="Basic and acidic residues" evidence="1">
    <location>
        <begin position="331"/>
        <end position="345"/>
    </location>
</feature>
<feature type="region of interest" description="Disordered" evidence="1">
    <location>
        <begin position="320"/>
        <end position="357"/>
    </location>
</feature>
<proteinExistence type="predicted"/>
<sequence>MATSSEYWRKREQENLRKNLKSEAEYAKEIQQTYKFAMDQIQREIDSFYAKYAKDEGITIAQAKKRASKLDMEEYSRKAKKYVKEKNFSKQANEEMKLYNLTMKVNRLELLKASIGLELVSAFDELQRFYEQILTDRTLDEFKRQAGILGSSVPDNATVLAATIVNASFHNAKYSERIWMHQDLLRNELGKLLTRGMVQGKNPRVLARELRKTFDVSIYNSERLMQTELARVQTEAQLQSYKENGFEEYEYMACHNSDVCANCKALDGKVFKIDDGMPGENAPPMHPSCHCATAAYMDLNAYEKWLDGYSKHGLSFNEWQERSSKKKSSRKGQDVTRKYLKDAKPRQGAMSYGDGYKRSNHSDEIRVAEWIHSNLGGDITLLAEKKDCSTKMPDYLWKDRYWELKNTTTEKAADSAIRSALKQIKDKPGGIILDYGANGFDPERLRDVINRRIMRSSGFDVDILIMSADKLFKVYRYKK</sequence>
<accession>A0A8S5U143</accession>
<evidence type="ECO:0000313" key="3">
    <source>
        <dbReference type="EMBL" id="DAF88158.1"/>
    </source>
</evidence>
<dbReference type="NCBIfam" id="TIGR01641">
    <property type="entry name" value="phageSPP1_gp7"/>
    <property type="match status" value="1"/>
</dbReference>
<dbReference type="InterPro" id="IPR006528">
    <property type="entry name" value="Phage_head_morphogenesis_dom"/>
</dbReference>
<dbReference type="Pfam" id="PF04233">
    <property type="entry name" value="Phage_Mu_F"/>
    <property type="match status" value="1"/>
</dbReference>